<dbReference type="AlphaFoldDB" id="A0A4S2KL43"/>
<dbReference type="Proteomes" id="UP000310200">
    <property type="component" value="Unassembled WGS sequence"/>
</dbReference>
<dbReference type="EMBL" id="QBLH01002019">
    <property type="protein sequence ID" value="TGZ50150.1"/>
    <property type="molecule type" value="Genomic_DNA"/>
</dbReference>
<proteinExistence type="predicted"/>
<sequence length="151" mass="17278">MRYRLQPADKSKFPERARTHQLRGISTVSHFLNVGQMCRDVRRRTVEGVDPETWYGRVVTLVAGLRGEGQKRGKRGEGGVRRWSIGGRERTEKRNGIFRNGRAGGKRERGRSAGLLNGIYSKTHYLQKIHKHKTEMSYETAVPDYSAKFCS</sequence>
<comment type="caution">
    <text evidence="1">The sequence shown here is derived from an EMBL/GenBank/DDBJ whole genome shotgun (WGS) entry which is preliminary data.</text>
</comment>
<reference evidence="1 2" key="1">
    <citation type="journal article" date="2019" name="Philos. Trans. R. Soc. Lond., B, Biol. Sci.">
        <title>Ant behaviour and brain gene expression of defending hosts depend on the ecological success of the intruding social parasite.</title>
        <authorList>
            <person name="Kaur R."/>
            <person name="Stoldt M."/>
            <person name="Jongepier E."/>
            <person name="Feldmeyer B."/>
            <person name="Menzel F."/>
            <person name="Bornberg-Bauer E."/>
            <person name="Foitzik S."/>
        </authorList>
    </citation>
    <scope>NUCLEOTIDE SEQUENCE [LARGE SCALE GENOMIC DNA]</scope>
    <source>
        <tissue evidence="1">Whole body</tissue>
    </source>
</reference>
<protein>
    <submittedName>
        <fullName evidence="1">Uncharacterized protein</fullName>
    </submittedName>
</protein>
<evidence type="ECO:0000313" key="2">
    <source>
        <dbReference type="Proteomes" id="UP000310200"/>
    </source>
</evidence>
<gene>
    <name evidence="1" type="ORF">DBV15_03632</name>
</gene>
<organism evidence="1 2">
    <name type="scientific">Temnothorax longispinosus</name>
    <dbReference type="NCBI Taxonomy" id="300112"/>
    <lineage>
        <taxon>Eukaryota</taxon>
        <taxon>Metazoa</taxon>
        <taxon>Ecdysozoa</taxon>
        <taxon>Arthropoda</taxon>
        <taxon>Hexapoda</taxon>
        <taxon>Insecta</taxon>
        <taxon>Pterygota</taxon>
        <taxon>Neoptera</taxon>
        <taxon>Endopterygota</taxon>
        <taxon>Hymenoptera</taxon>
        <taxon>Apocrita</taxon>
        <taxon>Aculeata</taxon>
        <taxon>Formicoidea</taxon>
        <taxon>Formicidae</taxon>
        <taxon>Myrmicinae</taxon>
        <taxon>Temnothorax</taxon>
    </lineage>
</organism>
<evidence type="ECO:0000313" key="1">
    <source>
        <dbReference type="EMBL" id="TGZ50150.1"/>
    </source>
</evidence>
<keyword evidence="2" id="KW-1185">Reference proteome</keyword>
<name>A0A4S2KL43_9HYME</name>
<accession>A0A4S2KL43</accession>